<dbReference type="PANTHER" id="PTHR32096">
    <property type="entry name" value="WRKY TRANSCRIPTION FACTOR 30-RELATED-RELATED"/>
    <property type="match status" value="1"/>
</dbReference>
<dbReference type="AlphaFoldDB" id="A0ABD2Y5J9"/>
<gene>
    <name evidence="8" type="ORF">ACH5RR_037217</name>
</gene>
<feature type="region of interest" description="Disordered" evidence="6">
    <location>
        <begin position="1"/>
        <end position="50"/>
    </location>
</feature>
<dbReference type="SMART" id="SM00774">
    <property type="entry name" value="WRKY"/>
    <property type="match status" value="1"/>
</dbReference>
<keyword evidence="2" id="KW-0805">Transcription regulation</keyword>
<dbReference type="InterPro" id="IPR036576">
    <property type="entry name" value="WRKY_dom_sf"/>
</dbReference>
<dbReference type="Gene3D" id="2.20.25.80">
    <property type="entry name" value="WRKY domain"/>
    <property type="match status" value="1"/>
</dbReference>
<dbReference type="Pfam" id="PF03106">
    <property type="entry name" value="WRKY"/>
    <property type="match status" value="1"/>
</dbReference>
<dbReference type="InterPro" id="IPR044810">
    <property type="entry name" value="WRKY_plant"/>
</dbReference>
<name>A0ABD2Y5J9_9GENT</name>
<keyword evidence="5" id="KW-0539">Nucleus</keyword>
<dbReference type="FunFam" id="2.20.25.80:FF:000004">
    <property type="entry name" value="WRKY transcription factor 65"/>
    <property type="match status" value="1"/>
</dbReference>
<accession>A0ABD2Y5J9</accession>
<keyword evidence="4" id="KW-0804">Transcription</keyword>
<dbReference type="GO" id="GO:0003677">
    <property type="term" value="F:DNA binding"/>
    <property type="evidence" value="ECO:0007669"/>
    <property type="project" value="UniProtKB-KW"/>
</dbReference>
<protein>
    <recommendedName>
        <fullName evidence="7">WRKY domain-containing protein</fullName>
    </recommendedName>
</protein>
<dbReference type="PANTHER" id="PTHR32096:SF148">
    <property type="entry name" value="WRKY TRANSCRIPTION FACTOR 65 ISOFORM X1-RELATED"/>
    <property type="match status" value="1"/>
</dbReference>
<sequence>MVHKNHPYGHDQQEDSTSTPENVADDSTFSGDEAYEVNAPTPKKRSGVQKKVLTVPFGEGYGSRSKGEVYPPPDSWSWRKYGQKPIKGSPYPRAYYRCSSSKGCPARKQVERSCLDPTKLLISYSCEHNHSIPTTTKHHHHQPTITITSVAAVISTANSAPTGTTSTSTSTTSSAGTDSIPVNFSPEEEFRAFASHPHLHSDDSSCFNQLIGELGWFSHVGSTMMDSPGLVGPTWVDADVAVMLPIGEEDQSLFGDLGELPECSVVFRRRGVEETLC</sequence>
<evidence type="ECO:0000256" key="2">
    <source>
        <dbReference type="ARBA" id="ARBA00023015"/>
    </source>
</evidence>
<evidence type="ECO:0000256" key="1">
    <source>
        <dbReference type="ARBA" id="ARBA00004123"/>
    </source>
</evidence>
<evidence type="ECO:0000313" key="8">
    <source>
        <dbReference type="EMBL" id="KAL3502768.1"/>
    </source>
</evidence>
<comment type="caution">
    <text evidence="8">The sequence shown here is derived from an EMBL/GenBank/DDBJ whole genome shotgun (WGS) entry which is preliminary data.</text>
</comment>
<dbReference type="EMBL" id="JBJUIK010000015">
    <property type="protein sequence ID" value="KAL3502768.1"/>
    <property type="molecule type" value="Genomic_DNA"/>
</dbReference>
<proteinExistence type="predicted"/>
<feature type="region of interest" description="Disordered" evidence="6">
    <location>
        <begin position="158"/>
        <end position="178"/>
    </location>
</feature>
<reference evidence="8 9" key="1">
    <citation type="submission" date="2024-11" db="EMBL/GenBank/DDBJ databases">
        <title>A near-complete genome assembly of Cinchona calisaya.</title>
        <authorList>
            <person name="Lian D.C."/>
            <person name="Zhao X.W."/>
            <person name="Wei L."/>
        </authorList>
    </citation>
    <scope>NUCLEOTIDE SEQUENCE [LARGE SCALE GENOMIC DNA]</scope>
    <source>
        <tissue evidence="8">Nenye</tissue>
    </source>
</reference>
<dbReference type="GO" id="GO:0005634">
    <property type="term" value="C:nucleus"/>
    <property type="evidence" value="ECO:0007669"/>
    <property type="project" value="UniProtKB-SubCell"/>
</dbReference>
<dbReference type="SUPFAM" id="SSF118290">
    <property type="entry name" value="WRKY DNA-binding domain"/>
    <property type="match status" value="1"/>
</dbReference>
<dbReference type="InterPro" id="IPR003657">
    <property type="entry name" value="WRKY_dom"/>
</dbReference>
<evidence type="ECO:0000259" key="7">
    <source>
        <dbReference type="PROSITE" id="PS50811"/>
    </source>
</evidence>
<evidence type="ECO:0000256" key="5">
    <source>
        <dbReference type="ARBA" id="ARBA00023242"/>
    </source>
</evidence>
<evidence type="ECO:0000256" key="6">
    <source>
        <dbReference type="SAM" id="MobiDB-lite"/>
    </source>
</evidence>
<keyword evidence="9" id="KW-1185">Reference proteome</keyword>
<evidence type="ECO:0000313" key="9">
    <source>
        <dbReference type="Proteomes" id="UP001630127"/>
    </source>
</evidence>
<dbReference type="Proteomes" id="UP001630127">
    <property type="component" value="Unassembled WGS sequence"/>
</dbReference>
<keyword evidence="3" id="KW-0238">DNA-binding</keyword>
<comment type="subcellular location">
    <subcellularLocation>
        <location evidence="1">Nucleus</location>
    </subcellularLocation>
</comment>
<evidence type="ECO:0000256" key="4">
    <source>
        <dbReference type="ARBA" id="ARBA00023163"/>
    </source>
</evidence>
<organism evidence="8 9">
    <name type="scientific">Cinchona calisaya</name>
    <dbReference type="NCBI Taxonomy" id="153742"/>
    <lineage>
        <taxon>Eukaryota</taxon>
        <taxon>Viridiplantae</taxon>
        <taxon>Streptophyta</taxon>
        <taxon>Embryophyta</taxon>
        <taxon>Tracheophyta</taxon>
        <taxon>Spermatophyta</taxon>
        <taxon>Magnoliopsida</taxon>
        <taxon>eudicotyledons</taxon>
        <taxon>Gunneridae</taxon>
        <taxon>Pentapetalae</taxon>
        <taxon>asterids</taxon>
        <taxon>lamiids</taxon>
        <taxon>Gentianales</taxon>
        <taxon>Rubiaceae</taxon>
        <taxon>Cinchonoideae</taxon>
        <taxon>Cinchoneae</taxon>
        <taxon>Cinchona</taxon>
    </lineage>
</organism>
<evidence type="ECO:0000256" key="3">
    <source>
        <dbReference type="ARBA" id="ARBA00023125"/>
    </source>
</evidence>
<feature type="domain" description="WRKY" evidence="7">
    <location>
        <begin position="67"/>
        <end position="133"/>
    </location>
</feature>
<dbReference type="PROSITE" id="PS50811">
    <property type="entry name" value="WRKY"/>
    <property type="match status" value="1"/>
</dbReference>
<feature type="compositionally biased region" description="Polar residues" evidence="6">
    <location>
        <begin position="15"/>
        <end position="30"/>
    </location>
</feature>